<evidence type="ECO:0000313" key="6">
    <source>
        <dbReference type="WBParaSite" id="PSAMB.scaffold2922size20557.g19821.t1"/>
    </source>
</evidence>
<feature type="domain" description="K Homology" evidence="4">
    <location>
        <begin position="154"/>
        <end position="222"/>
    </location>
</feature>
<protein>
    <submittedName>
        <fullName evidence="6">K Homology domain-containing protein</fullName>
    </submittedName>
</protein>
<dbReference type="InterPro" id="IPR004087">
    <property type="entry name" value="KH_dom"/>
</dbReference>
<sequence length="524" mass="55160">MCRREEDRGGRRERPQPYVLCPSGRRPPPPPPSIPTRSHAACVCLQVVVNPSFPGPRPRPPPDGFSSCGYQPYCPPSYPVVSSSLHSFLLHQSPPPSSWPVAHPPPHSNDSLQLTTMDAVGQPHDLYSAVDDALGSNCGSPQGSKPGEAPHLSVILTVRLLMQGKEVGSIIGKRGDHIKLIRDESAAKINISDGSCPERIVTITGNTDTINKAFSMICKKFEEDMQALPNSVPKPPITMRLIVPATQCGSLIGKGGSKIKEIREATGASIQVASEMLPSSTERAVTISGTADAIILCMQQICQILLEAPPKGATIPYRPKPSFNPLLLASSAAAAAAAAAAQQQAMMQPTMGPYGQQTFGHLSSNELTRLHPHFAANQFLQTVPGMNPHAAGSQLFPVFGGVPGGLMSYQPFQAVSQPMMSSSGELNMQTTMAKGQDLRAMTNGSAGSNGHDASAVGKSSAAEQNAALAHALGQQYLAVNTRWAAIPASTTGYPTYTPATVMPQAQYWGAAGATAHAAPHTNAP</sequence>
<evidence type="ECO:0000256" key="1">
    <source>
        <dbReference type="ARBA" id="ARBA00022737"/>
    </source>
</evidence>
<keyword evidence="5" id="KW-1185">Reference proteome</keyword>
<feature type="domain" description="K Homology" evidence="4">
    <location>
        <begin position="235"/>
        <end position="306"/>
    </location>
</feature>
<dbReference type="InterPro" id="IPR036612">
    <property type="entry name" value="KH_dom_type_1_sf"/>
</dbReference>
<dbReference type="PANTHER" id="PTHR10288">
    <property type="entry name" value="KH DOMAIN CONTAINING RNA BINDING PROTEIN"/>
    <property type="match status" value="1"/>
</dbReference>
<name>A0A914W0Y0_9BILA</name>
<dbReference type="AlphaFoldDB" id="A0A914W0Y0"/>
<dbReference type="InterPro" id="IPR004088">
    <property type="entry name" value="KH_dom_type_1"/>
</dbReference>
<reference evidence="6" key="1">
    <citation type="submission" date="2022-11" db="UniProtKB">
        <authorList>
            <consortium name="WormBaseParasite"/>
        </authorList>
    </citation>
    <scope>IDENTIFICATION</scope>
</reference>
<dbReference type="WBParaSite" id="PSAMB.scaffold2922size20557.g19821.t1">
    <property type="protein sequence ID" value="PSAMB.scaffold2922size20557.g19821.t1"/>
    <property type="gene ID" value="PSAMB.scaffold2922size20557.g19821"/>
</dbReference>
<dbReference type="Proteomes" id="UP000887566">
    <property type="component" value="Unplaced"/>
</dbReference>
<dbReference type="SUPFAM" id="SSF54791">
    <property type="entry name" value="Eukaryotic type KH-domain (KH-domain type I)"/>
    <property type="match status" value="2"/>
</dbReference>
<dbReference type="GO" id="GO:0003723">
    <property type="term" value="F:RNA binding"/>
    <property type="evidence" value="ECO:0007669"/>
    <property type="project" value="UniProtKB-UniRule"/>
</dbReference>
<dbReference type="CDD" id="cd02396">
    <property type="entry name" value="KH-I_PCBP_rpt2"/>
    <property type="match status" value="1"/>
</dbReference>
<dbReference type="CDD" id="cd22438">
    <property type="entry name" value="KH-I_PCBP_rpt1"/>
    <property type="match status" value="1"/>
</dbReference>
<organism evidence="5 6">
    <name type="scientific">Plectus sambesii</name>
    <dbReference type="NCBI Taxonomy" id="2011161"/>
    <lineage>
        <taxon>Eukaryota</taxon>
        <taxon>Metazoa</taxon>
        <taxon>Ecdysozoa</taxon>
        <taxon>Nematoda</taxon>
        <taxon>Chromadorea</taxon>
        <taxon>Plectida</taxon>
        <taxon>Plectina</taxon>
        <taxon>Plectoidea</taxon>
        <taxon>Plectidae</taxon>
        <taxon>Plectus</taxon>
    </lineage>
</organism>
<keyword evidence="2" id="KW-0694">RNA-binding</keyword>
<accession>A0A914W0Y0</accession>
<dbReference type="PROSITE" id="PS50084">
    <property type="entry name" value="KH_TYPE_1"/>
    <property type="match status" value="2"/>
</dbReference>
<feature type="region of interest" description="Disordered" evidence="3">
    <location>
        <begin position="1"/>
        <end position="36"/>
    </location>
</feature>
<evidence type="ECO:0000259" key="4">
    <source>
        <dbReference type="SMART" id="SM00322"/>
    </source>
</evidence>
<feature type="compositionally biased region" description="Pro residues" evidence="3">
    <location>
        <begin position="25"/>
        <end position="34"/>
    </location>
</feature>
<evidence type="ECO:0000256" key="2">
    <source>
        <dbReference type="PROSITE-ProRule" id="PRU00117"/>
    </source>
</evidence>
<feature type="compositionally biased region" description="Basic and acidic residues" evidence="3">
    <location>
        <begin position="1"/>
        <end position="15"/>
    </location>
</feature>
<evidence type="ECO:0000313" key="5">
    <source>
        <dbReference type="Proteomes" id="UP000887566"/>
    </source>
</evidence>
<dbReference type="Pfam" id="PF00013">
    <property type="entry name" value="KH_1"/>
    <property type="match status" value="2"/>
</dbReference>
<proteinExistence type="predicted"/>
<dbReference type="Gene3D" id="3.30.1370.10">
    <property type="entry name" value="K Homology domain, type 1"/>
    <property type="match status" value="2"/>
</dbReference>
<evidence type="ECO:0000256" key="3">
    <source>
        <dbReference type="SAM" id="MobiDB-lite"/>
    </source>
</evidence>
<dbReference type="SMART" id="SM00322">
    <property type="entry name" value="KH"/>
    <property type="match status" value="2"/>
</dbReference>
<keyword evidence="1" id="KW-0677">Repeat</keyword>